<dbReference type="HOGENOM" id="CLU_1919437_0_0_1"/>
<dbReference type="KEGG" id="lgi:LOTGIDRAFT_154949"/>
<keyword evidence="2" id="KW-1185">Reference proteome</keyword>
<dbReference type="GeneID" id="20236462"/>
<evidence type="ECO:0000313" key="1">
    <source>
        <dbReference type="EMBL" id="ESO85456.1"/>
    </source>
</evidence>
<accession>V3ZWY6</accession>
<dbReference type="Gene3D" id="3.30.40.10">
    <property type="entry name" value="Zinc/RING finger domain, C3HC4 (zinc finger)"/>
    <property type="match status" value="1"/>
</dbReference>
<protein>
    <submittedName>
        <fullName evidence="1">Uncharacterized protein</fullName>
    </submittedName>
</protein>
<dbReference type="AlphaFoldDB" id="V3ZWY6"/>
<name>V3ZWY6_LOTGI</name>
<dbReference type="InterPro" id="IPR013083">
    <property type="entry name" value="Znf_RING/FYVE/PHD"/>
</dbReference>
<proteinExistence type="predicted"/>
<dbReference type="CTD" id="20236462"/>
<dbReference type="OrthoDB" id="6161554at2759"/>
<dbReference type="Proteomes" id="UP000030746">
    <property type="component" value="Unassembled WGS sequence"/>
</dbReference>
<organism evidence="1 2">
    <name type="scientific">Lottia gigantea</name>
    <name type="common">Giant owl limpet</name>
    <dbReference type="NCBI Taxonomy" id="225164"/>
    <lineage>
        <taxon>Eukaryota</taxon>
        <taxon>Metazoa</taxon>
        <taxon>Spiralia</taxon>
        <taxon>Lophotrochozoa</taxon>
        <taxon>Mollusca</taxon>
        <taxon>Gastropoda</taxon>
        <taxon>Patellogastropoda</taxon>
        <taxon>Lottioidea</taxon>
        <taxon>Lottiidae</taxon>
        <taxon>Lottia</taxon>
    </lineage>
</organism>
<gene>
    <name evidence="1" type="ORF">LOTGIDRAFT_154949</name>
</gene>
<sequence length="132" mass="15198">MPDLCLNCNTLVRPRQHAITCDECGKWCHRKCNTVNENDGSNEANVANEDDSDHSLALSNFDITRDINAEEQLENELLPDDDLSETVVEDTEDVTYEVVPEQKELNVGNLQVFVLFIYLRRFEDRIRNVVKL</sequence>
<dbReference type="EMBL" id="KB203274">
    <property type="protein sequence ID" value="ESO85456.1"/>
    <property type="molecule type" value="Genomic_DNA"/>
</dbReference>
<reference evidence="1 2" key="1">
    <citation type="journal article" date="2013" name="Nature">
        <title>Insights into bilaterian evolution from three spiralian genomes.</title>
        <authorList>
            <person name="Simakov O."/>
            <person name="Marletaz F."/>
            <person name="Cho S.J."/>
            <person name="Edsinger-Gonzales E."/>
            <person name="Havlak P."/>
            <person name="Hellsten U."/>
            <person name="Kuo D.H."/>
            <person name="Larsson T."/>
            <person name="Lv J."/>
            <person name="Arendt D."/>
            <person name="Savage R."/>
            <person name="Osoegawa K."/>
            <person name="de Jong P."/>
            <person name="Grimwood J."/>
            <person name="Chapman J.A."/>
            <person name="Shapiro H."/>
            <person name="Aerts A."/>
            <person name="Otillar R.P."/>
            <person name="Terry A.Y."/>
            <person name="Boore J.L."/>
            <person name="Grigoriev I.V."/>
            <person name="Lindberg D.R."/>
            <person name="Seaver E.C."/>
            <person name="Weisblat D.A."/>
            <person name="Putnam N.H."/>
            <person name="Rokhsar D.S."/>
        </authorList>
    </citation>
    <scope>NUCLEOTIDE SEQUENCE [LARGE SCALE GENOMIC DNA]</scope>
</reference>
<evidence type="ECO:0000313" key="2">
    <source>
        <dbReference type="Proteomes" id="UP000030746"/>
    </source>
</evidence>
<dbReference type="RefSeq" id="XP_009063702.1">
    <property type="nucleotide sequence ID" value="XM_009065454.1"/>
</dbReference>